<accession>A0A6J4S7L2</accession>
<dbReference type="Pfam" id="PF22725">
    <property type="entry name" value="GFO_IDH_MocA_C3"/>
    <property type="match status" value="1"/>
</dbReference>
<protein>
    <submittedName>
        <fullName evidence="2">NADH-dependent dehydrogenase</fullName>
    </submittedName>
</protein>
<dbReference type="EMBL" id="CADCVO010000251">
    <property type="protein sequence ID" value="CAA9488293.1"/>
    <property type="molecule type" value="Genomic_DNA"/>
</dbReference>
<proteinExistence type="predicted"/>
<reference evidence="2" key="1">
    <citation type="submission" date="2020-02" db="EMBL/GenBank/DDBJ databases">
        <authorList>
            <person name="Meier V. D."/>
        </authorList>
    </citation>
    <scope>NUCLEOTIDE SEQUENCE</scope>
    <source>
        <strain evidence="2">AVDCRST_MAG13</strain>
    </source>
</reference>
<feature type="non-terminal residue" evidence="2">
    <location>
        <position position="1"/>
    </location>
</feature>
<dbReference type="SUPFAM" id="SSF55347">
    <property type="entry name" value="Glyceraldehyde-3-phosphate dehydrogenase-like, C-terminal domain"/>
    <property type="match status" value="1"/>
</dbReference>
<gene>
    <name evidence="2" type="ORF">AVDCRST_MAG13-1588</name>
</gene>
<evidence type="ECO:0000313" key="2">
    <source>
        <dbReference type="EMBL" id="CAA9488293.1"/>
    </source>
</evidence>
<dbReference type="Gene3D" id="3.30.360.10">
    <property type="entry name" value="Dihydrodipicolinate Reductase, domain 2"/>
    <property type="match status" value="1"/>
</dbReference>
<name>A0A6J4S7L2_9ACTN</name>
<evidence type="ECO:0000259" key="1">
    <source>
        <dbReference type="Pfam" id="PF22725"/>
    </source>
</evidence>
<sequence>EEAGVLLGCAPDTVLGAGAQTARRSIARGDIGVPASAHTAFVGPGPERWHPNPAFLFAAGAGPLLDMGPYYVTTLVSILGPVARVAAVGTRARATRVVASGPLAGTSFPVEVPTHVEVLLEFEEGGASHSTLSADAPAERPPLVEVTGSEGLLRVPDPNRFDGTVQLLPAGGSTWIERPAEGAAHGRGLGVLDLARALRAGGVARADGELGFHVLDVLLAAEESIAEGRFAGVESTARAPELLPEGWDPGAASL</sequence>
<dbReference type="InterPro" id="IPR055170">
    <property type="entry name" value="GFO_IDH_MocA-like_dom"/>
</dbReference>
<dbReference type="AlphaFoldDB" id="A0A6J4S7L2"/>
<feature type="domain" description="GFO/IDH/MocA-like oxidoreductase" evidence="1">
    <location>
        <begin position="20"/>
        <end position="153"/>
    </location>
</feature>
<organism evidence="2">
    <name type="scientific">uncultured Solirubrobacteraceae bacterium</name>
    <dbReference type="NCBI Taxonomy" id="1162706"/>
    <lineage>
        <taxon>Bacteria</taxon>
        <taxon>Bacillati</taxon>
        <taxon>Actinomycetota</taxon>
        <taxon>Thermoleophilia</taxon>
        <taxon>Solirubrobacterales</taxon>
        <taxon>Solirubrobacteraceae</taxon>
        <taxon>environmental samples</taxon>
    </lineage>
</organism>